<dbReference type="Proteomes" id="UP001375240">
    <property type="component" value="Unassembled WGS sequence"/>
</dbReference>
<comment type="subcellular location">
    <subcellularLocation>
        <location evidence="1">Cytoplasm</location>
        <location evidence="1">Cytoskeleton</location>
    </subcellularLocation>
</comment>
<evidence type="ECO:0000256" key="1">
    <source>
        <dbReference type="ARBA" id="ARBA00004245"/>
    </source>
</evidence>
<comment type="caution">
    <text evidence="7">The sequence shown here is derived from an EMBL/GenBank/DDBJ whole genome shotgun (WGS) entry which is preliminary data.</text>
</comment>
<evidence type="ECO:0000313" key="7">
    <source>
        <dbReference type="EMBL" id="KAK6332742.1"/>
    </source>
</evidence>
<evidence type="ECO:0000313" key="8">
    <source>
        <dbReference type="Proteomes" id="UP001375240"/>
    </source>
</evidence>
<evidence type="ECO:0000256" key="5">
    <source>
        <dbReference type="ARBA" id="ARBA00023212"/>
    </source>
</evidence>
<reference evidence="7 8" key="1">
    <citation type="submission" date="2019-10" db="EMBL/GenBank/DDBJ databases">
        <authorList>
            <person name="Palmer J.M."/>
        </authorList>
    </citation>
    <scope>NUCLEOTIDE SEQUENCE [LARGE SCALE GENOMIC DNA]</scope>
    <source>
        <strain evidence="7 8">TWF696</strain>
    </source>
</reference>
<accession>A0AAV9U0G4</accession>
<sequence>MAPPRQRPGAASSSSSAPLPPLSIDPSVLLSDAISFSGTFPITIGANTILHPRCKLNSTEGPIIVGSNCIVSEKTQLIAPDADGLVLGDYVLVEVNCTIHAARIGEGTSVEVGAKLGKACRIGNNCTLSPLSTVPDGEVLPDYTVLYGETHRRLDISNTAAARNETLLAHIDCLKKLLPNKAEKYNR</sequence>
<dbReference type="InterPro" id="IPR027777">
    <property type="entry name" value="DCTN6"/>
</dbReference>
<dbReference type="PANTHER" id="PTHR13072:SF0">
    <property type="entry name" value="DYNACTIN SUBUNIT 6"/>
    <property type="match status" value="1"/>
</dbReference>
<gene>
    <name evidence="7" type="ORF">TWF696_002764</name>
</gene>
<organism evidence="7 8">
    <name type="scientific">Orbilia brochopaga</name>
    <dbReference type="NCBI Taxonomy" id="3140254"/>
    <lineage>
        <taxon>Eukaryota</taxon>
        <taxon>Fungi</taxon>
        <taxon>Dikarya</taxon>
        <taxon>Ascomycota</taxon>
        <taxon>Pezizomycotina</taxon>
        <taxon>Orbiliomycetes</taxon>
        <taxon>Orbiliales</taxon>
        <taxon>Orbiliaceae</taxon>
        <taxon>Orbilia</taxon>
    </lineage>
</organism>
<protein>
    <recommendedName>
        <fullName evidence="3">Dynactin subunit 6</fullName>
    </recommendedName>
</protein>
<name>A0AAV9U0G4_9PEZI</name>
<dbReference type="SUPFAM" id="SSF51161">
    <property type="entry name" value="Trimeric LpxA-like enzymes"/>
    <property type="match status" value="1"/>
</dbReference>
<keyword evidence="5" id="KW-0206">Cytoskeleton</keyword>
<evidence type="ECO:0000256" key="6">
    <source>
        <dbReference type="ARBA" id="ARBA00034687"/>
    </source>
</evidence>
<keyword evidence="4" id="KW-0963">Cytoplasm</keyword>
<keyword evidence="8" id="KW-1185">Reference proteome</keyword>
<evidence type="ECO:0000256" key="3">
    <source>
        <dbReference type="ARBA" id="ARBA00016573"/>
    </source>
</evidence>
<comment type="function">
    <text evidence="6">Part of the dynactin complex that activates the molecular motor dynein for ultra-processive transport along microtubules.</text>
</comment>
<dbReference type="InterPro" id="IPR011004">
    <property type="entry name" value="Trimer_LpxA-like_sf"/>
</dbReference>
<proteinExistence type="inferred from homology"/>
<dbReference type="GO" id="GO:0005869">
    <property type="term" value="C:dynactin complex"/>
    <property type="evidence" value="ECO:0007669"/>
    <property type="project" value="InterPro"/>
</dbReference>
<dbReference type="EMBL" id="JAVHNQ010000014">
    <property type="protein sequence ID" value="KAK6332742.1"/>
    <property type="molecule type" value="Genomic_DNA"/>
</dbReference>
<dbReference type="GO" id="GO:0070840">
    <property type="term" value="F:dynein complex binding"/>
    <property type="evidence" value="ECO:0007669"/>
    <property type="project" value="TreeGrafter"/>
</dbReference>
<dbReference type="AlphaFoldDB" id="A0AAV9U0G4"/>
<evidence type="ECO:0000256" key="4">
    <source>
        <dbReference type="ARBA" id="ARBA00022490"/>
    </source>
</evidence>
<comment type="similarity">
    <text evidence="2">Belongs to the dynactin subunits 5/6 family. Dynactin subunit 6 subfamily.</text>
</comment>
<dbReference type="GO" id="GO:0007052">
    <property type="term" value="P:mitotic spindle organization"/>
    <property type="evidence" value="ECO:0007669"/>
    <property type="project" value="TreeGrafter"/>
</dbReference>
<dbReference type="Gene3D" id="2.160.10.10">
    <property type="entry name" value="Hexapeptide repeat proteins"/>
    <property type="match status" value="1"/>
</dbReference>
<evidence type="ECO:0000256" key="2">
    <source>
        <dbReference type="ARBA" id="ARBA00007719"/>
    </source>
</evidence>
<dbReference type="PANTHER" id="PTHR13072">
    <property type="entry name" value="DYNACTIN 6"/>
    <property type="match status" value="1"/>
</dbReference>